<organism evidence="1 2">
    <name type="scientific">Tetrahymena thermophila (strain SB210)</name>
    <dbReference type="NCBI Taxonomy" id="312017"/>
    <lineage>
        <taxon>Eukaryota</taxon>
        <taxon>Sar</taxon>
        <taxon>Alveolata</taxon>
        <taxon>Ciliophora</taxon>
        <taxon>Intramacronucleata</taxon>
        <taxon>Oligohymenophorea</taxon>
        <taxon>Hymenostomatida</taxon>
        <taxon>Tetrahymenina</taxon>
        <taxon>Tetrahymenidae</taxon>
        <taxon>Tetrahymena</taxon>
    </lineage>
</organism>
<evidence type="ECO:0000313" key="1">
    <source>
        <dbReference type="EMBL" id="EAR91312.1"/>
    </source>
</evidence>
<dbReference type="AlphaFoldDB" id="Q231Y8"/>
<name>Q231Y8_TETTS</name>
<dbReference type="InParanoid" id="Q231Y8"/>
<dbReference type="KEGG" id="tet:TTHERM_00734090"/>
<dbReference type="GeneID" id="7823278"/>
<protein>
    <submittedName>
        <fullName evidence="1">Uncharacterized protein</fullName>
    </submittedName>
</protein>
<dbReference type="Proteomes" id="UP000009168">
    <property type="component" value="Unassembled WGS sequence"/>
</dbReference>
<dbReference type="RefSeq" id="XP_001011557.1">
    <property type="nucleotide sequence ID" value="XM_001011557.1"/>
</dbReference>
<keyword evidence="2" id="KW-1185">Reference proteome</keyword>
<evidence type="ECO:0000313" key="2">
    <source>
        <dbReference type="Proteomes" id="UP000009168"/>
    </source>
</evidence>
<proteinExistence type="predicted"/>
<accession>Q231Y8</accession>
<reference evidence="2" key="1">
    <citation type="journal article" date="2006" name="PLoS Biol.">
        <title>Macronuclear genome sequence of the ciliate Tetrahymena thermophila, a model eukaryote.</title>
        <authorList>
            <person name="Eisen J.A."/>
            <person name="Coyne R.S."/>
            <person name="Wu M."/>
            <person name="Wu D."/>
            <person name="Thiagarajan M."/>
            <person name="Wortman J.R."/>
            <person name="Badger J.H."/>
            <person name="Ren Q."/>
            <person name="Amedeo P."/>
            <person name="Jones K.M."/>
            <person name="Tallon L.J."/>
            <person name="Delcher A.L."/>
            <person name="Salzberg S.L."/>
            <person name="Silva J.C."/>
            <person name="Haas B.J."/>
            <person name="Majoros W.H."/>
            <person name="Farzad M."/>
            <person name="Carlton J.M."/>
            <person name="Smith R.K. Jr."/>
            <person name="Garg J."/>
            <person name="Pearlman R.E."/>
            <person name="Karrer K.M."/>
            <person name="Sun L."/>
            <person name="Manning G."/>
            <person name="Elde N.C."/>
            <person name="Turkewitz A.P."/>
            <person name="Asai D.J."/>
            <person name="Wilkes D.E."/>
            <person name="Wang Y."/>
            <person name="Cai H."/>
            <person name="Collins K."/>
            <person name="Stewart B.A."/>
            <person name="Lee S.R."/>
            <person name="Wilamowska K."/>
            <person name="Weinberg Z."/>
            <person name="Ruzzo W.L."/>
            <person name="Wloga D."/>
            <person name="Gaertig J."/>
            <person name="Frankel J."/>
            <person name="Tsao C.-C."/>
            <person name="Gorovsky M.A."/>
            <person name="Keeling P.J."/>
            <person name="Waller R.F."/>
            <person name="Patron N.J."/>
            <person name="Cherry J.M."/>
            <person name="Stover N.A."/>
            <person name="Krieger C.J."/>
            <person name="del Toro C."/>
            <person name="Ryder H.F."/>
            <person name="Williamson S.C."/>
            <person name="Barbeau R.A."/>
            <person name="Hamilton E.P."/>
            <person name="Orias E."/>
        </authorList>
    </citation>
    <scope>NUCLEOTIDE SEQUENCE [LARGE SCALE GENOMIC DNA]</scope>
    <source>
        <strain evidence="2">SB210</strain>
    </source>
</reference>
<dbReference type="EMBL" id="GG662786">
    <property type="protein sequence ID" value="EAR91312.1"/>
    <property type="molecule type" value="Genomic_DNA"/>
</dbReference>
<gene>
    <name evidence="1" type="ORF">TTHERM_00734090</name>
</gene>
<sequence>MSTKVCQNQKLFNVVDDFSMISQKSIQTSEQKVINLQQVLIAKIGTSFHQEFNIIDNKLAAATSDAQSFQLHFSSSGKQARLFLYQKEKQLNNYIDNFKFLNL</sequence>
<dbReference type="HOGENOM" id="CLU_2269242_0_0_1"/>